<dbReference type="GO" id="GO:0042254">
    <property type="term" value="P:ribosome biogenesis"/>
    <property type="evidence" value="ECO:0007669"/>
    <property type="project" value="TreeGrafter"/>
</dbReference>
<dbReference type="EMBL" id="JAACJO010000007">
    <property type="protein sequence ID" value="KAF5355943.1"/>
    <property type="molecule type" value="Genomic_DNA"/>
</dbReference>
<evidence type="ECO:0000313" key="3">
    <source>
        <dbReference type="EMBL" id="KAF5355943.1"/>
    </source>
</evidence>
<dbReference type="PANTHER" id="PTHR15682">
    <property type="entry name" value="UNHEALTHY RIBOSOME BIOGENESIS PROTEIN 2 HOMOLOG"/>
    <property type="match status" value="1"/>
</dbReference>
<dbReference type="Pfam" id="PF13365">
    <property type="entry name" value="Trypsin_2"/>
    <property type="match status" value="1"/>
</dbReference>
<feature type="region of interest" description="Disordered" evidence="1">
    <location>
        <begin position="537"/>
        <end position="561"/>
    </location>
</feature>
<dbReference type="OrthoDB" id="160374at2759"/>
<comment type="caution">
    <text evidence="3">The sequence shown here is derived from an EMBL/GenBank/DDBJ whole genome shotgun (WGS) entry which is preliminary data.</text>
</comment>
<dbReference type="Pfam" id="PF10441">
    <property type="entry name" value="Urb2"/>
    <property type="match status" value="1"/>
</dbReference>
<dbReference type="InterPro" id="IPR018849">
    <property type="entry name" value="Urb2/Npa2_C"/>
</dbReference>
<evidence type="ECO:0000259" key="2">
    <source>
        <dbReference type="Pfam" id="PF10441"/>
    </source>
</evidence>
<dbReference type="InterPro" id="IPR009003">
    <property type="entry name" value="Peptidase_S1_PA"/>
</dbReference>
<dbReference type="GO" id="GO:0005730">
    <property type="term" value="C:nucleolus"/>
    <property type="evidence" value="ECO:0007669"/>
    <property type="project" value="TreeGrafter"/>
</dbReference>
<reference evidence="3 4" key="1">
    <citation type="journal article" date="2020" name="ISME J.">
        <title>Uncovering the hidden diversity of litter-decomposition mechanisms in mushroom-forming fungi.</title>
        <authorList>
            <person name="Floudas D."/>
            <person name="Bentzer J."/>
            <person name="Ahren D."/>
            <person name="Johansson T."/>
            <person name="Persson P."/>
            <person name="Tunlid A."/>
        </authorList>
    </citation>
    <scope>NUCLEOTIDE SEQUENCE [LARGE SCALE GENOMIC DNA]</scope>
    <source>
        <strain evidence="3 4">CBS 146.42</strain>
    </source>
</reference>
<gene>
    <name evidence="3" type="ORF">D9756_004265</name>
</gene>
<dbReference type="Proteomes" id="UP000559027">
    <property type="component" value="Unassembled WGS sequence"/>
</dbReference>
<keyword evidence="4" id="KW-1185">Reference proteome</keyword>
<proteinExistence type="predicted"/>
<sequence>MAEILSSQELIRALKAPSDPPVDRGPTKIHIARRAWDNNAFLFPSKAQVIADWLLSVLLKDKSQSTSTSSIFNLTYWKLLADVLSDDPAVARNRKTWLPSLLHRVPLQPILSAFLTKFGEAGSPVDLSAAVSECIHSMWRLSSRKILIENLADLFNLVLQITDEKNLTPGVVSIGILVTSSYRASLGNVMNKKKFYHLFLQSSLPRWLRVLSTASSPDLSSENDEGDTESRFYRTIYGSGIDSLFNLELLRQLSENPPTTDQSTTLFDHLRKARFSPSESHAVLSILPRIFLSYVQAIKRHRGAVFSQSSKIGGVALNEEVNAAAMRFFSNCEVVVISGGQVGGVKEEEVWEARLRLLEGVFDEKLFSIQQEDASMILGAIVESAIGVLEHSWQDEYKDVISPVVKCLNKIGQIDCDLLLPSLPRIFPSLLPILPQDPTPASFLDLILDYHTKTRTLNDHIHNLLVSFAPTSFPSQSTTNIREVYESCFSGHVLSNRHLEKLGHVIQTFLTPGQVLKCVESILDTLKSSWQDFVDAAEGKSDDEESPKTKKDREDLMVVGSSSAPQNRNAEVLAVTFSLQAYLILLVLSNLPMKNLDEESVTSVRDLVYEFRKQILRKGLEKLLKVKQLLPGSEKKRRRDSLVVKDGWGMQVVATAYLRFDYALNVAKGLSLAQEDMDRVVEQAKKIIVEEGGKGNLTVELELEIFRALLYHISLDDIQDDKAQQVFHIVISYLEGTFRPSDCTWSGLPCQLKTPEAGALAVLQLILERWLPLLDRLASPSQLTSIVRLILSVNLESVPSPMDAGLRPEYLLLRLLHSAEFWEMQNLRSSMLSQLTQLTSSSGTQVQENELTAYRLLLYVPAEYFTKIARTHFVRRAYELDMQLVKDCKERGSTKTKQTLEPLDVTLRSLIALRVFLWRVIKLVGFERVSEVDLGDFIVHLMSFDCEEEGLEHDAFTESTLDLTGICFGELLRSANSHSDSLLRVFSSFEQYPVFVHESEGSKRSLQSRIVATLITDVIKLKDTASLPSECVNALRGFHDQLGKTVSDHLQKIQASWSMCYSDPLIGWCCVLGLRRWLGENQPASDSDFGKHLVSIAIRLTRRNNITDDCQVSIFAILREEMALLTDEDARQRQLDLVAAAFTTFYGCSNDTARRELDSHVSAISKELTAHDYSYILNLVAESLAPESLRVDKLEIAVHLANLLLRSHPQRTLKHMQTFATQCLNTLSTNSVFTREGIALRLLTLDFVVQHCSERPATLRSVDIGSIFMILFSFLRPSEERDEKTTPKVFHKIIASVSALVRLRRDLVVPVLPHLGLVLRKLLLMIRSCRLQLGSVQTSMVMQNFPQWVATKQPLGAEEGRMLSRLLQTLNVKTVIRSHTASETQKAESLAKPFSKHAAYVLEAYIEALNDPLCVIGVEMRRELEPGLFTLCEIMGELARDALMVTLDNNGKAALRLIWKEYEKQRRIAVALSSQSPATTRLQGFASVSPSILPNLEPPPPPLGHLSLLDAHLLSALEASKGHTHLSSIVKQYIANTGNILDTSLPYESRPHESRRPSFTQAHSGMVLVAHCVRDGLENKITLASGFALDASSPSQDETLVLTCAHTLEEVRRSPLFLPDSPAFSGLPGTANGSFCITFGGERLEDINVAMHPITRVVSSLPRSDLLLLSCKIDKSKHKLDPLPVTPYPAHAGTSVKAHFVAMTKPKSEGWHPWIGGTWGKWVDGKVLGYRDFAGREAEPGTYDSLSHLLFKPHPTPGSSGGPIIEESSGAVVGVMLGSRMDNRIEGLRGWGVPSETIFEMFTLPGLEGKK</sequence>
<protein>
    <recommendedName>
        <fullName evidence="2">Nucleolar 27S pre-rRNA processing Urb2/Npa2 C-terminal domain-containing protein</fullName>
    </recommendedName>
</protein>
<feature type="compositionally biased region" description="Basic and acidic residues" evidence="1">
    <location>
        <begin position="546"/>
        <end position="556"/>
    </location>
</feature>
<organism evidence="3 4">
    <name type="scientific">Leucocoprinus leucothites</name>
    <dbReference type="NCBI Taxonomy" id="201217"/>
    <lineage>
        <taxon>Eukaryota</taxon>
        <taxon>Fungi</taxon>
        <taxon>Dikarya</taxon>
        <taxon>Basidiomycota</taxon>
        <taxon>Agaricomycotina</taxon>
        <taxon>Agaricomycetes</taxon>
        <taxon>Agaricomycetidae</taxon>
        <taxon>Agaricales</taxon>
        <taxon>Agaricineae</taxon>
        <taxon>Agaricaceae</taxon>
        <taxon>Leucocoprinus</taxon>
    </lineage>
</organism>
<dbReference type="InterPro" id="IPR052609">
    <property type="entry name" value="Ribosome_Biogenesis_Reg"/>
</dbReference>
<accession>A0A8H5DAZ3</accession>
<dbReference type="InterPro" id="IPR016024">
    <property type="entry name" value="ARM-type_fold"/>
</dbReference>
<evidence type="ECO:0000313" key="4">
    <source>
        <dbReference type="Proteomes" id="UP000559027"/>
    </source>
</evidence>
<evidence type="ECO:0000256" key="1">
    <source>
        <dbReference type="SAM" id="MobiDB-lite"/>
    </source>
</evidence>
<dbReference type="PANTHER" id="PTHR15682:SF2">
    <property type="entry name" value="UNHEALTHY RIBOSOME BIOGENESIS PROTEIN 2 HOMOLOG"/>
    <property type="match status" value="1"/>
</dbReference>
<dbReference type="SUPFAM" id="SSF50494">
    <property type="entry name" value="Trypsin-like serine proteases"/>
    <property type="match status" value="1"/>
</dbReference>
<name>A0A8H5DAZ3_9AGAR</name>
<feature type="domain" description="Nucleolar 27S pre-rRNA processing Urb2/Npa2 C-terminal" evidence="2">
    <location>
        <begin position="1244"/>
        <end position="1466"/>
    </location>
</feature>
<dbReference type="SUPFAM" id="SSF48371">
    <property type="entry name" value="ARM repeat"/>
    <property type="match status" value="1"/>
</dbReference>